<dbReference type="PANTHER" id="PTHR11926">
    <property type="entry name" value="GLUCOSYL/GLUCURONOSYL TRANSFERASES"/>
    <property type="match status" value="1"/>
</dbReference>
<proteinExistence type="inferred from homology"/>
<evidence type="ECO:0000256" key="3">
    <source>
        <dbReference type="ARBA" id="ARBA00022679"/>
    </source>
</evidence>
<dbReference type="Proteomes" id="UP001165190">
    <property type="component" value="Unassembled WGS sequence"/>
</dbReference>
<accession>A0A9W7ICZ2</accession>
<dbReference type="Gene3D" id="3.40.50.2000">
    <property type="entry name" value="Glycogen Phosphorylase B"/>
    <property type="match status" value="2"/>
</dbReference>
<evidence type="ECO:0000313" key="5">
    <source>
        <dbReference type="Proteomes" id="UP001165190"/>
    </source>
</evidence>
<reference evidence="4" key="1">
    <citation type="submission" date="2023-05" db="EMBL/GenBank/DDBJ databases">
        <title>Genome and transcriptome analyses reveal genes involved in the formation of fine ridges on petal epidermal cells in Hibiscus trionum.</title>
        <authorList>
            <person name="Koshimizu S."/>
            <person name="Masuda S."/>
            <person name="Ishii T."/>
            <person name="Shirasu K."/>
            <person name="Hoshino A."/>
            <person name="Arita M."/>
        </authorList>
    </citation>
    <scope>NUCLEOTIDE SEQUENCE</scope>
    <source>
        <strain evidence="4">Hamamatsu line</strain>
    </source>
</reference>
<dbReference type="FunFam" id="3.40.50.2000:FF:000060">
    <property type="entry name" value="Glycosyltransferase"/>
    <property type="match status" value="1"/>
</dbReference>
<gene>
    <name evidence="4" type="ORF">HRI_003132700</name>
</gene>
<dbReference type="PANTHER" id="PTHR11926:SF1133">
    <property type="entry name" value="UDP-GLUCOSE IRIDOID GLUCOSYLTRANSFERASE-LIKE"/>
    <property type="match status" value="1"/>
</dbReference>
<organism evidence="4 5">
    <name type="scientific">Hibiscus trionum</name>
    <name type="common">Flower of an hour</name>
    <dbReference type="NCBI Taxonomy" id="183268"/>
    <lineage>
        <taxon>Eukaryota</taxon>
        <taxon>Viridiplantae</taxon>
        <taxon>Streptophyta</taxon>
        <taxon>Embryophyta</taxon>
        <taxon>Tracheophyta</taxon>
        <taxon>Spermatophyta</taxon>
        <taxon>Magnoliopsida</taxon>
        <taxon>eudicotyledons</taxon>
        <taxon>Gunneridae</taxon>
        <taxon>Pentapetalae</taxon>
        <taxon>rosids</taxon>
        <taxon>malvids</taxon>
        <taxon>Malvales</taxon>
        <taxon>Malvaceae</taxon>
        <taxon>Malvoideae</taxon>
        <taxon>Hibiscus</taxon>
    </lineage>
</organism>
<dbReference type="SUPFAM" id="SSF53756">
    <property type="entry name" value="UDP-Glycosyltransferase/glycogen phosphorylase"/>
    <property type="match status" value="1"/>
</dbReference>
<name>A0A9W7ICZ2_HIBTR</name>
<dbReference type="AlphaFoldDB" id="A0A9W7ICZ2"/>
<protein>
    <submittedName>
        <fullName evidence="4">UDP-dependent glycosyltransferase 76B1</fullName>
    </submittedName>
</protein>
<evidence type="ECO:0000256" key="2">
    <source>
        <dbReference type="ARBA" id="ARBA00022676"/>
    </source>
</evidence>
<evidence type="ECO:0000256" key="1">
    <source>
        <dbReference type="ARBA" id="ARBA00009995"/>
    </source>
</evidence>
<comment type="caution">
    <text evidence="4">The sequence shown here is derived from an EMBL/GenBank/DDBJ whole genome shotgun (WGS) entry which is preliminary data.</text>
</comment>
<dbReference type="GO" id="GO:0080043">
    <property type="term" value="F:quercetin 3-O-glucosyltransferase activity"/>
    <property type="evidence" value="ECO:0007669"/>
    <property type="project" value="TreeGrafter"/>
</dbReference>
<dbReference type="FunFam" id="3.40.50.2000:FF:000120">
    <property type="entry name" value="UDP-glycosyltransferase 76C1"/>
    <property type="match status" value="1"/>
</dbReference>
<keyword evidence="2" id="KW-0328">Glycosyltransferase</keyword>
<keyword evidence="3" id="KW-0808">Transferase</keyword>
<dbReference type="EMBL" id="BSYR01000026">
    <property type="protein sequence ID" value="GMI94634.1"/>
    <property type="molecule type" value="Genomic_DNA"/>
</dbReference>
<dbReference type="Pfam" id="PF00201">
    <property type="entry name" value="UDPGT"/>
    <property type="match status" value="1"/>
</dbReference>
<dbReference type="OrthoDB" id="5835829at2759"/>
<dbReference type="InterPro" id="IPR002213">
    <property type="entry name" value="UDP_glucos_trans"/>
</dbReference>
<evidence type="ECO:0000313" key="4">
    <source>
        <dbReference type="EMBL" id="GMI94634.1"/>
    </source>
</evidence>
<dbReference type="GO" id="GO:0080044">
    <property type="term" value="F:quercetin 7-O-glucosyltransferase activity"/>
    <property type="evidence" value="ECO:0007669"/>
    <property type="project" value="TreeGrafter"/>
</dbReference>
<keyword evidence="5" id="KW-1185">Reference proteome</keyword>
<dbReference type="CDD" id="cd03784">
    <property type="entry name" value="GT1_Gtf-like"/>
    <property type="match status" value="1"/>
</dbReference>
<sequence length="467" mass="51706">MSSDLFSSSQVSTVIIPANEMEKQGEISSRLVLVLYPFQGHINPMLQLATIFHAKGYSITIVHPEFNSPNPSNHPLFTFISIPDNLLESNVSLAPADFMNLVSALNRNCAAPFMKCLKQILDEKHPHERISGVIYDGLMYFAQTVADALGLPGISMRPTAAALLLFSVIPHSEQEYVFESQIPELQPLELEQMLKSMSTNTTETMAEVRAAALDATKRSSGMIANTIEFLEHAALSRIREYSPAPVFAIGPFHKLAPSSSSSLLQEDGSCISWLDKQAPKSTIYVSFGSLASLSKKDIVEIAWGLVSSEQPFLWVIRPGLVHGSEGMELLPDGFLEKVGDKGLIVEWAPQQEVLAHEAVGGFWTHCGWNSTLESVSEGVPMLCTPCFGDQFLNMKYICYVWRIGLRVETELEREKIQGAIKTLMLNIQGEDIRNNAMEFKRETQLCLREGGSSCKSLDEFTDRILSV</sequence>
<comment type="similarity">
    <text evidence="1">Belongs to the UDP-glycosyltransferase family.</text>
</comment>